<accession>F8PM69</accession>
<feature type="region of interest" description="Disordered" evidence="1">
    <location>
        <begin position="15"/>
        <end position="40"/>
    </location>
</feature>
<keyword evidence="2" id="KW-0812">Transmembrane</keyword>
<feature type="transmembrane region" description="Helical" evidence="2">
    <location>
        <begin position="72"/>
        <end position="92"/>
    </location>
</feature>
<gene>
    <name evidence="3" type="ORF">SERLA73DRAFT_150344</name>
</gene>
<evidence type="ECO:0000256" key="2">
    <source>
        <dbReference type="SAM" id="Phobius"/>
    </source>
</evidence>
<feature type="compositionally biased region" description="Basic and acidic residues" evidence="1">
    <location>
        <begin position="25"/>
        <end position="40"/>
    </location>
</feature>
<keyword evidence="4" id="KW-1185">Reference proteome</keyword>
<dbReference type="Proteomes" id="UP000008063">
    <property type="component" value="Unassembled WGS sequence"/>
</dbReference>
<evidence type="ECO:0000256" key="1">
    <source>
        <dbReference type="SAM" id="MobiDB-lite"/>
    </source>
</evidence>
<evidence type="ECO:0000313" key="4">
    <source>
        <dbReference type="Proteomes" id="UP000008063"/>
    </source>
</evidence>
<name>F8PM69_SERL3</name>
<evidence type="ECO:0000313" key="3">
    <source>
        <dbReference type="EMBL" id="EGO02701.1"/>
    </source>
</evidence>
<protein>
    <submittedName>
        <fullName evidence="3">Uncharacterized protein</fullName>
    </submittedName>
</protein>
<organism evidence="4">
    <name type="scientific">Serpula lacrymans var. lacrymans (strain S7.3)</name>
    <name type="common">Dry rot fungus</name>
    <dbReference type="NCBI Taxonomy" id="936435"/>
    <lineage>
        <taxon>Eukaryota</taxon>
        <taxon>Fungi</taxon>
        <taxon>Dikarya</taxon>
        <taxon>Basidiomycota</taxon>
        <taxon>Agaricomycotina</taxon>
        <taxon>Agaricomycetes</taxon>
        <taxon>Agaricomycetidae</taxon>
        <taxon>Boletales</taxon>
        <taxon>Coniophorineae</taxon>
        <taxon>Serpulaceae</taxon>
        <taxon>Serpula</taxon>
    </lineage>
</organism>
<dbReference type="AlphaFoldDB" id="F8PM69"/>
<sequence>MSKEDENLFKTLLDKKKQLKQPIKRQPETHKKIMEKKHNDLDEDESSQVICLTTILSLSSLIQTLKKTMKPFLTKIAIMVELTLSLWMITFLGHKAMRTYTVAQNGFPNPLDYQLICWDLFKAISEDKAAAFSADKMKILQDDQDLKAQVLEYHNSRQNFNQGEKYL</sequence>
<keyword evidence="2" id="KW-1133">Transmembrane helix</keyword>
<dbReference type="EMBL" id="GL945476">
    <property type="protein sequence ID" value="EGO02701.1"/>
    <property type="molecule type" value="Genomic_DNA"/>
</dbReference>
<dbReference type="InParanoid" id="F8PM69"/>
<proteinExistence type="predicted"/>
<dbReference type="HOGENOM" id="CLU_1595555_0_0_1"/>
<reference evidence="4" key="1">
    <citation type="journal article" date="2011" name="Science">
        <title>The plant cell wall-decomposing machinery underlies the functional diversity of forest fungi.</title>
        <authorList>
            <person name="Eastwood D.C."/>
            <person name="Floudas D."/>
            <person name="Binder M."/>
            <person name="Majcherczyk A."/>
            <person name="Schneider P."/>
            <person name="Aerts A."/>
            <person name="Asiegbu F.O."/>
            <person name="Baker S.E."/>
            <person name="Barry K."/>
            <person name="Bendiksby M."/>
            <person name="Blumentritt M."/>
            <person name="Coutinho P.M."/>
            <person name="Cullen D."/>
            <person name="de Vries R.P."/>
            <person name="Gathman A."/>
            <person name="Goodell B."/>
            <person name="Henrissat B."/>
            <person name="Ihrmark K."/>
            <person name="Kauserud H."/>
            <person name="Kohler A."/>
            <person name="LaButti K."/>
            <person name="Lapidus A."/>
            <person name="Lavin J.L."/>
            <person name="Lee Y.-H."/>
            <person name="Lindquist E."/>
            <person name="Lilly W."/>
            <person name="Lucas S."/>
            <person name="Morin E."/>
            <person name="Murat C."/>
            <person name="Oguiza J.A."/>
            <person name="Park J."/>
            <person name="Pisabarro A.G."/>
            <person name="Riley R."/>
            <person name="Rosling A."/>
            <person name="Salamov A."/>
            <person name="Schmidt O."/>
            <person name="Schmutz J."/>
            <person name="Skrede I."/>
            <person name="Stenlid J."/>
            <person name="Wiebenga A."/>
            <person name="Xie X."/>
            <person name="Kuees U."/>
            <person name="Hibbett D.S."/>
            <person name="Hoffmeister D."/>
            <person name="Hoegberg N."/>
            <person name="Martin F."/>
            <person name="Grigoriev I.V."/>
            <person name="Watkinson S.C."/>
        </authorList>
    </citation>
    <scope>NUCLEOTIDE SEQUENCE [LARGE SCALE GENOMIC DNA]</scope>
    <source>
        <strain evidence="4">strain S7.3</strain>
    </source>
</reference>
<keyword evidence="2" id="KW-0472">Membrane</keyword>